<name>A0A0U1L6P2_9FIRM</name>
<keyword evidence="2" id="KW-1185">Reference proteome</keyword>
<dbReference type="SUPFAM" id="SSF53335">
    <property type="entry name" value="S-adenosyl-L-methionine-dependent methyltransferases"/>
    <property type="match status" value="1"/>
</dbReference>
<dbReference type="EMBL" id="CTRP01000015">
    <property type="protein sequence ID" value="CQR74803.1"/>
    <property type="molecule type" value="Genomic_DNA"/>
</dbReference>
<evidence type="ECO:0000313" key="2">
    <source>
        <dbReference type="Proteomes" id="UP000049855"/>
    </source>
</evidence>
<gene>
    <name evidence="1" type="ORF">SpAn4DRAFT_4160</name>
</gene>
<dbReference type="AlphaFoldDB" id="A0A0U1L6P2"/>
<dbReference type="InterPro" id="IPR029063">
    <property type="entry name" value="SAM-dependent_MTases_sf"/>
</dbReference>
<dbReference type="Gene3D" id="3.40.50.150">
    <property type="entry name" value="Vaccinia Virus protein VP39"/>
    <property type="match status" value="1"/>
</dbReference>
<proteinExistence type="predicted"/>
<organism evidence="1 2">
    <name type="scientific">Sporomusa ovata</name>
    <dbReference type="NCBI Taxonomy" id="2378"/>
    <lineage>
        <taxon>Bacteria</taxon>
        <taxon>Bacillati</taxon>
        <taxon>Bacillota</taxon>
        <taxon>Negativicutes</taxon>
        <taxon>Selenomonadales</taxon>
        <taxon>Sporomusaceae</taxon>
        <taxon>Sporomusa</taxon>
    </lineage>
</organism>
<sequence length="212" mass="24411">MLKINYGTTQDTRSYVLNTVASKKQTQEYRVIDIGGVAGEGWTTPIADMVIDILAANTNHSLSLDICNYESWRSLEEIVQANGRYDYAICTHTLEDLYDPFIALQKLPKIAKQGIITMPSIRSELSNVESQYWVGYIHHRWLFDKLGDQMLIVPKLNALELLCDKGRFPASQEEICYEWSEDIPYKMFMDNYLGPNVDVVIENYDRLLNNIE</sequence>
<dbReference type="RefSeq" id="WP_021166629.1">
    <property type="nucleotide sequence ID" value="NZ_CTRP01000015.1"/>
</dbReference>
<accession>A0A0U1L6P2</accession>
<dbReference type="Proteomes" id="UP000049855">
    <property type="component" value="Unassembled WGS sequence"/>
</dbReference>
<protein>
    <submittedName>
        <fullName evidence="1">Uncharacterized protein</fullName>
    </submittedName>
</protein>
<evidence type="ECO:0000313" key="1">
    <source>
        <dbReference type="EMBL" id="CQR74803.1"/>
    </source>
</evidence>
<reference evidence="2" key="1">
    <citation type="submission" date="2015-03" db="EMBL/GenBank/DDBJ databases">
        <authorList>
            <person name="Nijsse Bart"/>
        </authorList>
    </citation>
    <scope>NUCLEOTIDE SEQUENCE [LARGE SCALE GENOMIC DNA]</scope>
</reference>